<evidence type="ECO:0000313" key="8">
    <source>
        <dbReference type="Proteomes" id="UP000824023"/>
    </source>
</evidence>
<keyword evidence="4" id="KW-0281">Fimbrium</keyword>
<name>A0A9D2A2J6_9BACE</name>
<reference evidence="7" key="2">
    <citation type="submission" date="2021-04" db="EMBL/GenBank/DDBJ databases">
        <authorList>
            <person name="Gilroy R."/>
        </authorList>
    </citation>
    <scope>NUCLEOTIDE SEQUENCE</scope>
    <source>
        <strain evidence="7">ChiHjej12B11-24981</strain>
    </source>
</reference>
<evidence type="ECO:0000256" key="5">
    <source>
        <dbReference type="SAM" id="SignalP"/>
    </source>
</evidence>
<dbReference type="AlphaFoldDB" id="A0A9D2A2J6"/>
<dbReference type="PROSITE" id="PS51257">
    <property type="entry name" value="PROKAR_LIPOPROTEIN"/>
    <property type="match status" value="1"/>
</dbReference>
<sequence>MKKIFNISLFLLFFLLTASCTDEELIQTSGYRDGEAVTLSFNISVPAETEVAVTRATDSENKVEDLTLLVFSGEGENATLEQVCTSYDNAGKEFNKGTMTDVDDTHKKFTVTLEAANASKAIYILANAGSLLFGDASSIAIGSTTLDDLRQIETSITSSSYFIMSGCKVLPIPHADLMTQDFPIYRSHAKVTVDVAESLQGKFTLQGFYLCNAQQDASVVAYPLYEPPSSSILPEATDDPKEENMVYSTWLNWDNVLKTDAQYPAPTQNAAVANNRNTQVFLLVKGEYTEEGQSPVTYYYHADFKTDDGPLDVRPNHHYKVTITDVDRIGYRHSLEGLKGAIAGAENATVNIEDINPDSRNMASDGVTEIGVESDTLKITGKEKGAKVEFKVTVSPSILTEGNRDTINIDWDKEQAPWLTLEAIDPDTQTTEYESGNGQTYSVTTCTLKTQLPNNSGERREARVGISCRGVLTYVTVIQQPDFCADQFGTVSLTVKEYERDEDWEVTNETVIDTYDNYWDFIRGKDTDNPLYGISAEAMGGKVRTEGFHAPMSDYQQFVYTFTLPDGGEYAGCSWQVEVDEDYADKLLFWNGSESTPGGGSTSLRPSGSDMSGQTFTFTNNLLDLQNGGDITKDAYRYGEKAFRIVVTRPDGAVETYAYDLYHTGVFNYDDGSNAYQAGTQTDKGWYYYEVILMGRNYWLDRNLGAKSSAYYSKAMGGSDDEWPYRGDAAGGLYRIANAPGRDGEVNIISDKELERIAPRGFRVPYMSEFQALTADSRFRQEFVYGTGSGYWDARYETGRPDQGTVYFPKNGLWYGGAAAGTGDTGYYWTQTAALGASGTERGYWLQDMQLSGSNASAGRYRIYQEGEQNPTGMSVRCVYNSRVVETSHRYECYVKGYTHVFLYYENGEGDRTYLNTWPGEMISIYDPDALSMYHTFAYESVTDYGELKVVFNRVDNDREVIETYPADYATRGGLTLKEEGEQTDKFFHRGGTDWTHSAE</sequence>
<keyword evidence="3 5" id="KW-0732">Signal</keyword>
<feature type="chain" id="PRO_5038670798" description="Major fimbrial subunit protein N-terminal domain-containing protein" evidence="5">
    <location>
        <begin position="19"/>
        <end position="1000"/>
    </location>
</feature>
<feature type="signal peptide" evidence="5">
    <location>
        <begin position="1"/>
        <end position="18"/>
    </location>
</feature>
<dbReference type="Pfam" id="PF06321">
    <property type="entry name" value="P_gingi_FimA"/>
    <property type="match status" value="1"/>
</dbReference>
<dbReference type="GO" id="GO:0009289">
    <property type="term" value="C:pilus"/>
    <property type="evidence" value="ECO:0007669"/>
    <property type="project" value="UniProtKB-SubCell"/>
</dbReference>
<evidence type="ECO:0000256" key="2">
    <source>
        <dbReference type="ARBA" id="ARBA00006011"/>
    </source>
</evidence>
<protein>
    <recommendedName>
        <fullName evidence="6">Major fimbrial subunit protein N-terminal domain-containing protein</fullName>
    </recommendedName>
</protein>
<dbReference type="InterPro" id="IPR029141">
    <property type="entry name" value="FimA_N"/>
</dbReference>
<proteinExistence type="inferred from homology"/>
<comment type="caution">
    <text evidence="7">The sequence shown here is derived from an EMBL/GenBank/DDBJ whole genome shotgun (WGS) entry which is preliminary data.</text>
</comment>
<comment type="subcellular location">
    <subcellularLocation>
        <location evidence="1">Fimbrium</location>
    </subcellularLocation>
</comment>
<evidence type="ECO:0000256" key="3">
    <source>
        <dbReference type="ARBA" id="ARBA00022729"/>
    </source>
</evidence>
<organism evidence="7 8">
    <name type="scientific">Candidatus Bacteroides merdipullorum</name>
    <dbReference type="NCBI Taxonomy" id="2838474"/>
    <lineage>
        <taxon>Bacteria</taxon>
        <taxon>Pseudomonadati</taxon>
        <taxon>Bacteroidota</taxon>
        <taxon>Bacteroidia</taxon>
        <taxon>Bacteroidales</taxon>
        <taxon>Bacteroidaceae</taxon>
        <taxon>Bacteroides</taxon>
    </lineage>
</organism>
<evidence type="ECO:0000313" key="7">
    <source>
        <dbReference type="EMBL" id="HIZ01078.1"/>
    </source>
</evidence>
<comment type="similarity">
    <text evidence="2">Belongs to the bacteroidetes fimbrillin superfamily. FimA/Mfa1 family.</text>
</comment>
<evidence type="ECO:0000256" key="4">
    <source>
        <dbReference type="ARBA" id="ARBA00023263"/>
    </source>
</evidence>
<dbReference type="Proteomes" id="UP000824023">
    <property type="component" value="Unassembled WGS sequence"/>
</dbReference>
<dbReference type="EMBL" id="DXCK01000038">
    <property type="protein sequence ID" value="HIZ01078.1"/>
    <property type="molecule type" value="Genomic_DNA"/>
</dbReference>
<evidence type="ECO:0000259" key="6">
    <source>
        <dbReference type="Pfam" id="PF06321"/>
    </source>
</evidence>
<accession>A0A9D2A2J6</accession>
<reference evidence="7" key="1">
    <citation type="journal article" date="2021" name="PeerJ">
        <title>Extensive microbial diversity within the chicken gut microbiome revealed by metagenomics and culture.</title>
        <authorList>
            <person name="Gilroy R."/>
            <person name="Ravi A."/>
            <person name="Getino M."/>
            <person name="Pursley I."/>
            <person name="Horton D.L."/>
            <person name="Alikhan N.F."/>
            <person name="Baker D."/>
            <person name="Gharbi K."/>
            <person name="Hall N."/>
            <person name="Watson M."/>
            <person name="Adriaenssens E.M."/>
            <person name="Foster-Nyarko E."/>
            <person name="Jarju S."/>
            <person name="Secka A."/>
            <person name="Antonio M."/>
            <person name="Oren A."/>
            <person name="Chaudhuri R.R."/>
            <person name="La Ragione R."/>
            <person name="Hildebrand F."/>
            <person name="Pallen M.J."/>
        </authorList>
    </citation>
    <scope>NUCLEOTIDE SEQUENCE</scope>
    <source>
        <strain evidence="7">ChiHjej12B11-24981</strain>
    </source>
</reference>
<evidence type="ECO:0000256" key="1">
    <source>
        <dbReference type="ARBA" id="ARBA00004561"/>
    </source>
</evidence>
<gene>
    <name evidence="7" type="ORF">H9819_02350</name>
</gene>
<dbReference type="Gene3D" id="2.60.40.2580">
    <property type="match status" value="1"/>
</dbReference>
<feature type="domain" description="Major fimbrial subunit protein N-terminal" evidence="6">
    <location>
        <begin position="38"/>
        <end position="166"/>
    </location>
</feature>